<organism evidence="1 2">
    <name type="scientific">Salegentibacter chungangensis</name>
    <dbReference type="NCBI Taxonomy" id="1335724"/>
    <lineage>
        <taxon>Bacteria</taxon>
        <taxon>Pseudomonadati</taxon>
        <taxon>Bacteroidota</taxon>
        <taxon>Flavobacteriia</taxon>
        <taxon>Flavobacteriales</taxon>
        <taxon>Flavobacteriaceae</taxon>
        <taxon>Salegentibacter</taxon>
    </lineage>
</organism>
<dbReference type="PROSITE" id="PS51257">
    <property type="entry name" value="PROKAR_LIPOPROTEIN"/>
    <property type="match status" value="1"/>
</dbReference>
<protein>
    <submittedName>
        <fullName evidence="1">DUF6503 family protein</fullName>
    </submittedName>
</protein>
<keyword evidence="2" id="KW-1185">Reference proteome</keyword>
<proteinExistence type="predicted"/>
<dbReference type="InterPro" id="IPR045444">
    <property type="entry name" value="DUF6503"/>
</dbReference>
<comment type="caution">
    <text evidence="1">The sequence shown here is derived from an EMBL/GenBank/DDBJ whole genome shotgun (WGS) entry which is preliminary data.</text>
</comment>
<dbReference type="Pfam" id="PF20113">
    <property type="entry name" value="DUF6503"/>
    <property type="match status" value="1"/>
</dbReference>
<evidence type="ECO:0000313" key="2">
    <source>
        <dbReference type="Proteomes" id="UP001597131"/>
    </source>
</evidence>
<gene>
    <name evidence="1" type="ORF">ACFQ3Q_06435</name>
</gene>
<dbReference type="EMBL" id="JBHTLI010000001">
    <property type="protein sequence ID" value="MFD1095377.1"/>
    <property type="molecule type" value="Genomic_DNA"/>
</dbReference>
<sequence length="250" mass="28781">MKYLNLIIIVLLFISCDQENKKEELTAEKIVERAIDTAGGQNYEYAEIDFVFRDRNYKSFREGGKYRLERIQQDSTGKMIHDILSNEGLQRKVNDSTVQVADSLVTPISNGVNSVHYFVQLPYGLNAPAANKKLIGKDSIAGKEYYEVKVTFNAEGGGTDHEDEYLYWIDTKHYTVDYLAYNYEVNGGGIRFRKAYNERKIEGLRFVDYKNYKYAELGTPLKKLDSLYEEGELELLSTIENKDIKVNISK</sequence>
<name>A0ABW3NQV0_9FLAO</name>
<evidence type="ECO:0000313" key="1">
    <source>
        <dbReference type="EMBL" id="MFD1095377.1"/>
    </source>
</evidence>
<accession>A0ABW3NQV0</accession>
<reference evidence="2" key="1">
    <citation type="journal article" date="2019" name="Int. J. Syst. Evol. Microbiol.">
        <title>The Global Catalogue of Microorganisms (GCM) 10K type strain sequencing project: providing services to taxonomists for standard genome sequencing and annotation.</title>
        <authorList>
            <consortium name="The Broad Institute Genomics Platform"/>
            <consortium name="The Broad Institute Genome Sequencing Center for Infectious Disease"/>
            <person name="Wu L."/>
            <person name="Ma J."/>
        </authorList>
    </citation>
    <scope>NUCLEOTIDE SEQUENCE [LARGE SCALE GENOMIC DNA]</scope>
    <source>
        <strain evidence="2">CCUG 64793</strain>
    </source>
</reference>
<dbReference type="RefSeq" id="WP_380744067.1">
    <property type="nucleotide sequence ID" value="NZ_JBHTLI010000001.1"/>
</dbReference>
<dbReference type="Proteomes" id="UP001597131">
    <property type="component" value="Unassembled WGS sequence"/>
</dbReference>